<accession>A0A0E9SXI7</accession>
<dbReference type="EMBL" id="GBXM01063349">
    <property type="protein sequence ID" value="JAH45228.1"/>
    <property type="molecule type" value="Transcribed_RNA"/>
</dbReference>
<reference evidence="1" key="1">
    <citation type="submission" date="2014-11" db="EMBL/GenBank/DDBJ databases">
        <authorList>
            <person name="Amaro Gonzalez C."/>
        </authorList>
    </citation>
    <scope>NUCLEOTIDE SEQUENCE</scope>
</reference>
<proteinExistence type="predicted"/>
<organism evidence="1">
    <name type="scientific">Anguilla anguilla</name>
    <name type="common">European freshwater eel</name>
    <name type="synonym">Muraena anguilla</name>
    <dbReference type="NCBI Taxonomy" id="7936"/>
    <lineage>
        <taxon>Eukaryota</taxon>
        <taxon>Metazoa</taxon>
        <taxon>Chordata</taxon>
        <taxon>Craniata</taxon>
        <taxon>Vertebrata</taxon>
        <taxon>Euteleostomi</taxon>
        <taxon>Actinopterygii</taxon>
        <taxon>Neopterygii</taxon>
        <taxon>Teleostei</taxon>
        <taxon>Anguilliformes</taxon>
        <taxon>Anguillidae</taxon>
        <taxon>Anguilla</taxon>
    </lineage>
</organism>
<name>A0A0E9SXI7_ANGAN</name>
<protein>
    <submittedName>
        <fullName evidence="1">Uncharacterized protein</fullName>
    </submittedName>
</protein>
<dbReference type="AlphaFoldDB" id="A0A0E9SXI7"/>
<reference evidence="1" key="2">
    <citation type="journal article" date="2015" name="Fish Shellfish Immunol.">
        <title>Early steps in the European eel (Anguilla anguilla)-Vibrio vulnificus interaction in the gills: Role of the RtxA13 toxin.</title>
        <authorList>
            <person name="Callol A."/>
            <person name="Pajuelo D."/>
            <person name="Ebbesson L."/>
            <person name="Teles M."/>
            <person name="MacKenzie S."/>
            <person name="Amaro C."/>
        </authorList>
    </citation>
    <scope>NUCLEOTIDE SEQUENCE</scope>
</reference>
<dbReference type="EMBL" id="GBXM01077226">
    <property type="protein sequence ID" value="JAH31351.1"/>
    <property type="molecule type" value="Transcribed_RNA"/>
</dbReference>
<evidence type="ECO:0000313" key="1">
    <source>
        <dbReference type="EMBL" id="JAH45228.1"/>
    </source>
</evidence>
<sequence>MVAMLLIQLGRFIYQMCIFQLYSKFGPHIKATGGFYFPQTILNGRKSIQTDFSCVICKFF</sequence>